<protein>
    <submittedName>
        <fullName evidence="1">Uncharacterized protein</fullName>
    </submittedName>
</protein>
<dbReference type="EMBL" id="KB908942">
    <property type="protein sequence ID" value="EOB14191.1"/>
    <property type="molecule type" value="Genomic_DNA"/>
</dbReference>
<gene>
    <name evidence="1" type="ORF">NBO_34g0041</name>
</gene>
<dbReference type="VEuPathDB" id="MicrosporidiaDB:NBO_34g0041"/>
<sequence length="238" mass="26845">LVRKDGENIFGFLQDHNKKVNVASKGDMSLISYNLEGKDETQVKKQIEGIKTLLDASHVSVMTLQEITDSQIAALKDAILPHYNMVEDTTSAVLDLTTARKTFLPIIYDSETFQFINSGVFRTNDKSLKNTYASWVKLKSKVFGKIFIFVNMNLYSTKSKVDKPKEPGVLNNTLNSYNDAVNNIQRDFILGVPSDFDKLESIYSGVLSKFDFGIRFPVHAIINVIPKKEGERLKVINQ</sequence>
<feature type="non-terminal residue" evidence="1">
    <location>
        <position position="238"/>
    </location>
</feature>
<keyword evidence="2" id="KW-1185">Reference proteome</keyword>
<dbReference type="Gene3D" id="3.60.10.10">
    <property type="entry name" value="Endonuclease/exonuclease/phosphatase"/>
    <property type="match status" value="1"/>
</dbReference>
<name>R0KTP7_NOSB1</name>
<evidence type="ECO:0000313" key="2">
    <source>
        <dbReference type="Proteomes" id="UP000016927"/>
    </source>
</evidence>
<dbReference type="AlphaFoldDB" id="R0KTP7"/>
<proteinExistence type="predicted"/>
<reference evidence="1 2" key="1">
    <citation type="journal article" date="2013" name="BMC Genomics">
        <title>Comparative genomics of parasitic silkworm microsporidia reveal an association between genome expansion and host adaptation.</title>
        <authorList>
            <person name="Pan G."/>
            <person name="Xu J."/>
            <person name="Li T."/>
            <person name="Xia Q."/>
            <person name="Liu S.L."/>
            <person name="Zhang G."/>
            <person name="Li S."/>
            <person name="Li C."/>
            <person name="Liu H."/>
            <person name="Yang L."/>
            <person name="Liu T."/>
            <person name="Zhang X."/>
            <person name="Wu Z."/>
            <person name="Fan W."/>
            <person name="Dang X."/>
            <person name="Xiang H."/>
            <person name="Tao M."/>
            <person name="Li Y."/>
            <person name="Hu J."/>
            <person name="Li Z."/>
            <person name="Lin L."/>
            <person name="Luo J."/>
            <person name="Geng L."/>
            <person name="Wang L."/>
            <person name="Long M."/>
            <person name="Wan Y."/>
            <person name="He N."/>
            <person name="Zhang Z."/>
            <person name="Lu C."/>
            <person name="Keeling P.J."/>
            <person name="Wang J."/>
            <person name="Xiang Z."/>
            <person name="Zhou Z."/>
        </authorList>
    </citation>
    <scope>NUCLEOTIDE SEQUENCE [LARGE SCALE GENOMIC DNA]</scope>
    <source>
        <strain evidence="2">CQ1 / CVCC 102059</strain>
    </source>
</reference>
<accession>R0KTP7</accession>
<feature type="non-terminal residue" evidence="1">
    <location>
        <position position="1"/>
    </location>
</feature>
<evidence type="ECO:0000313" key="1">
    <source>
        <dbReference type="EMBL" id="EOB14191.1"/>
    </source>
</evidence>
<dbReference type="STRING" id="578461.R0KTP7"/>
<organism evidence="1 2">
    <name type="scientific">Nosema bombycis (strain CQ1 / CVCC 102059)</name>
    <name type="common">Microsporidian parasite</name>
    <name type="synonym">Pebrine of silkworm</name>
    <dbReference type="NCBI Taxonomy" id="578461"/>
    <lineage>
        <taxon>Eukaryota</taxon>
        <taxon>Fungi</taxon>
        <taxon>Fungi incertae sedis</taxon>
        <taxon>Microsporidia</taxon>
        <taxon>Nosematidae</taxon>
        <taxon>Nosema</taxon>
    </lineage>
</organism>
<dbReference type="HOGENOM" id="CLU_082476_0_0_1"/>
<dbReference type="OrthoDB" id="2194008at2759"/>
<dbReference type="Proteomes" id="UP000016927">
    <property type="component" value="Unassembled WGS sequence"/>
</dbReference>
<dbReference type="SUPFAM" id="SSF56219">
    <property type="entry name" value="DNase I-like"/>
    <property type="match status" value="1"/>
</dbReference>
<dbReference type="InterPro" id="IPR036691">
    <property type="entry name" value="Endo/exonu/phosph_ase_sf"/>
</dbReference>